<reference evidence="2" key="1">
    <citation type="submission" date="2019-08" db="EMBL/GenBank/DDBJ databases">
        <authorList>
            <person name="Kucharzyk K."/>
            <person name="Murdoch R.W."/>
            <person name="Higgins S."/>
            <person name="Loffler F."/>
        </authorList>
    </citation>
    <scope>NUCLEOTIDE SEQUENCE</scope>
</reference>
<protein>
    <submittedName>
        <fullName evidence="2">Uncharacterized protein</fullName>
    </submittedName>
</protein>
<gene>
    <name evidence="2" type="ORF">SDC9_202410</name>
</gene>
<evidence type="ECO:0000256" key="1">
    <source>
        <dbReference type="SAM" id="MobiDB-lite"/>
    </source>
</evidence>
<name>A0A645J5K0_9ZZZZ</name>
<sequence>MEHGRIERRNLDGHGAADDPFAREGYDEGRCVESEVVEVADRCGFGLSAGCKFLVGERDDVFVDDHFFSSSLVFE</sequence>
<feature type="region of interest" description="Disordered" evidence="1">
    <location>
        <begin position="1"/>
        <end position="21"/>
    </location>
</feature>
<evidence type="ECO:0000313" key="2">
    <source>
        <dbReference type="EMBL" id="MPN54733.1"/>
    </source>
</evidence>
<dbReference type="EMBL" id="VSSQ01123259">
    <property type="protein sequence ID" value="MPN54733.1"/>
    <property type="molecule type" value="Genomic_DNA"/>
</dbReference>
<accession>A0A645J5K0</accession>
<proteinExistence type="predicted"/>
<organism evidence="2">
    <name type="scientific">bioreactor metagenome</name>
    <dbReference type="NCBI Taxonomy" id="1076179"/>
    <lineage>
        <taxon>unclassified sequences</taxon>
        <taxon>metagenomes</taxon>
        <taxon>ecological metagenomes</taxon>
    </lineage>
</organism>
<dbReference type="AlphaFoldDB" id="A0A645J5K0"/>
<comment type="caution">
    <text evidence="2">The sequence shown here is derived from an EMBL/GenBank/DDBJ whole genome shotgun (WGS) entry which is preliminary data.</text>
</comment>